<dbReference type="EMBL" id="KI964614">
    <property type="protein sequence ID" value="EUC33244.1"/>
    <property type="molecule type" value="Genomic_DNA"/>
</dbReference>
<dbReference type="HOGENOM" id="CLU_077165_1_0_1"/>
<dbReference type="GeneID" id="19150034"/>
<name>W6YCJ8_COCC2</name>
<keyword evidence="1" id="KW-0732">Signal</keyword>
<keyword evidence="3" id="KW-1185">Reference proteome</keyword>
<gene>
    <name evidence="2" type="ORF">COCCADRAFT_5180</name>
</gene>
<evidence type="ECO:0000313" key="2">
    <source>
        <dbReference type="EMBL" id="EUC33244.1"/>
    </source>
</evidence>
<dbReference type="OrthoDB" id="3688374at2759"/>
<feature type="signal peptide" evidence="1">
    <location>
        <begin position="1"/>
        <end position="18"/>
    </location>
</feature>
<reference evidence="2 3" key="1">
    <citation type="journal article" date="2013" name="PLoS Genet.">
        <title>Comparative genome structure, secondary metabolite, and effector coding capacity across Cochliobolus pathogens.</title>
        <authorList>
            <person name="Condon B.J."/>
            <person name="Leng Y."/>
            <person name="Wu D."/>
            <person name="Bushley K.E."/>
            <person name="Ohm R.A."/>
            <person name="Otillar R."/>
            <person name="Martin J."/>
            <person name="Schackwitz W."/>
            <person name="Grimwood J."/>
            <person name="MohdZainudin N."/>
            <person name="Xue C."/>
            <person name="Wang R."/>
            <person name="Manning V.A."/>
            <person name="Dhillon B."/>
            <person name="Tu Z.J."/>
            <person name="Steffenson B.J."/>
            <person name="Salamov A."/>
            <person name="Sun H."/>
            <person name="Lowry S."/>
            <person name="LaButti K."/>
            <person name="Han J."/>
            <person name="Copeland A."/>
            <person name="Lindquist E."/>
            <person name="Barry K."/>
            <person name="Schmutz J."/>
            <person name="Baker S.E."/>
            <person name="Ciuffetti L.M."/>
            <person name="Grigoriev I.V."/>
            <person name="Zhong S."/>
            <person name="Turgeon B.G."/>
        </authorList>
    </citation>
    <scope>NUCLEOTIDE SEQUENCE [LARGE SCALE GENOMIC DNA]</scope>
    <source>
        <strain evidence="2 3">26-R-13</strain>
    </source>
</reference>
<dbReference type="Proteomes" id="UP000053841">
    <property type="component" value="Unassembled WGS sequence"/>
</dbReference>
<evidence type="ECO:0000313" key="3">
    <source>
        <dbReference type="Proteomes" id="UP000053841"/>
    </source>
</evidence>
<dbReference type="RefSeq" id="XP_007712432.1">
    <property type="nucleotide sequence ID" value="XM_007714242.1"/>
</dbReference>
<dbReference type="AlphaFoldDB" id="W6YCJ8"/>
<feature type="chain" id="PRO_5004886269" evidence="1">
    <location>
        <begin position="19"/>
        <end position="174"/>
    </location>
</feature>
<protein>
    <submittedName>
        <fullName evidence="2">Uncharacterized protein</fullName>
    </submittedName>
</protein>
<evidence type="ECO:0000256" key="1">
    <source>
        <dbReference type="SAM" id="SignalP"/>
    </source>
</evidence>
<accession>W6YCJ8</accession>
<proteinExistence type="predicted"/>
<dbReference type="KEGG" id="bze:COCCADRAFT_5180"/>
<sequence length="174" mass="19080">MRPSWALFVPSLCVGIHAFGLPPVGDSTQHVLGSLDVSGATPSLECVPQSSEANCDCTCSNGIQFNQPLSLGSTSNRLSGDCQVEKDECLLREAQLAYDFNEIRLSYMVQEQQTAAELDALKLSSLQTEQQHLKTEKELREQIAVCQTKQMPPPQYQGCYSDTSNRVLPVLTEA</sequence>
<organism evidence="2 3">
    <name type="scientific">Cochliobolus carbonum (strain 26-R-13)</name>
    <name type="common">Maize leaf spot fungus</name>
    <name type="synonym">Bipolaris zeicola</name>
    <dbReference type="NCBI Taxonomy" id="930089"/>
    <lineage>
        <taxon>Eukaryota</taxon>
        <taxon>Fungi</taxon>
        <taxon>Dikarya</taxon>
        <taxon>Ascomycota</taxon>
        <taxon>Pezizomycotina</taxon>
        <taxon>Dothideomycetes</taxon>
        <taxon>Pleosporomycetidae</taxon>
        <taxon>Pleosporales</taxon>
        <taxon>Pleosporineae</taxon>
        <taxon>Pleosporaceae</taxon>
        <taxon>Bipolaris</taxon>
    </lineage>
</organism>